<dbReference type="OrthoDB" id="5195391at2"/>
<dbReference type="PANTHER" id="PTHR34979:SF1">
    <property type="entry name" value="INNER MEMBRANE PROTEIN YGAZ"/>
    <property type="match status" value="1"/>
</dbReference>
<evidence type="ECO:0000256" key="1">
    <source>
        <dbReference type="ARBA" id="ARBA00004651"/>
    </source>
</evidence>
<evidence type="ECO:0000256" key="9">
    <source>
        <dbReference type="SAM" id="Phobius"/>
    </source>
</evidence>
<feature type="transmembrane region" description="Helical" evidence="9">
    <location>
        <begin position="58"/>
        <end position="80"/>
    </location>
</feature>
<evidence type="ECO:0000256" key="2">
    <source>
        <dbReference type="ARBA" id="ARBA00010735"/>
    </source>
</evidence>
<keyword evidence="6 9" id="KW-1133">Transmembrane helix</keyword>
<proteinExistence type="inferred from homology"/>
<feature type="transmembrane region" description="Helical" evidence="9">
    <location>
        <begin position="184"/>
        <end position="217"/>
    </location>
</feature>
<keyword evidence="5 9" id="KW-0812">Transmembrane</keyword>
<gene>
    <name evidence="10" type="ORF">GORHZ_036_00010</name>
</gene>
<dbReference type="Pfam" id="PF03591">
    <property type="entry name" value="AzlC"/>
    <property type="match status" value="1"/>
</dbReference>
<comment type="caution">
    <text evidence="10">The sequence shown here is derived from an EMBL/GenBank/DDBJ whole genome shotgun (WGS) entry which is preliminary data.</text>
</comment>
<comment type="similarity">
    <text evidence="2">Belongs to the AzlC family.</text>
</comment>
<evidence type="ECO:0000256" key="5">
    <source>
        <dbReference type="ARBA" id="ARBA00022692"/>
    </source>
</evidence>
<feature type="transmembrane region" description="Helical" evidence="9">
    <location>
        <begin position="128"/>
        <end position="150"/>
    </location>
</feature>
<dbReference type="GO" id="GO:0005886">
    <property type="term" value="C:plasma membrane"/>
    <property type="evidence" value="ECO:0007669"/>
    <property type="project" value="UniProtKB-SubCell"/>
</dbReference>
<keyword evidence="7 9" id="KW-0472">Membrane</keyword>
<dbReference type="InterPro" id="IPR011606">
    <property type="entry name" value="Brnchd-chn_aa_trnsp_permease"/>
</dbReference>
<dbReference type="STRING" id="1108045.GORHZ_036_00010"/>
<dbReference type="RefSeq" id="WP_006330315.1">
    <property type="nucleotide sequence ID" value="NZ_BAHC01000036.1"/>
</dbReference>
<sequence>MRSFWRTLNAETCRTVAVMSASVLVIGASYGVAAHGAGLQWWQILTIATVVLAGSSEFVFIGILAAGGAPILGALAGILVNTRNFGYGLAVGRHLDGGPRLLLGAHLINDETAAIAAGHTDARRARSAFFLCGAGVLVSWPLGSVLGSAIGEVVAHPEWLGLDAAFPALLAALAVPALRDRTTLTAALVGGGIAVAASPVLPAGLPILMALAGPAAVEVIRRRRRDRQAPSREDAGPLTVPEVAR</sequence>
<evidence type="ECO:0000313" key="11">
    <source>
        <dbReference type="Proteomes" id="UP000008363"/>
    </source>
</evidence>
<accession>K6W8Z0</accession>
<keyword evidence="11" id="KW-1185">Reference proteome</keyword>
<dbReference type="Proteomes" id="UP000008363">
    <property type="component" value="Unassembled WGS sequence"/>
</dbReference>
<evidence type="ECO:0000256" key="4">
    <source>
        <dbReference type="ARBA" id="ARBA00022475"/>
    </source>
</evidence>
<dbReference type="AlphaFoldDB" id="K6W8Z0"/>
<protein>
    <submittedName>
        <fullName evidence="10">AzlC family protein</fullName>
    </submittedName>
</protein>
<evidence type="ECO:0000256" key="6">
    <source>
        <dbReference type="ARBA" id="ARBA00022989"/>
    </source>
</evidence>
<reference evidence="10 11" key="1">
    <citation type="submission" date="2012-08" db="EMBL/GenBank/DDBJ databases">
        <title>Whole genome shotgun sequence of Gordonia rhizosphera NBRC 16068.</title>
        <authorList>
            <person name="Takarada H."/>
            <person name="Isaki S."/>
            <person name="Hosoyama A."/>
            <person name="Tsuchikane K."/>
            <person name="Katsumata H."/>
            <person name="Baba S."/>
            <person name="Ohji S."/>
            <person name="Yamazaki S."/>
            <person name="Fujita N."/>
        </authorList>
    </citation>
    <scope>NUCLEOTIDE SEQUENCE [LARGE SCALE GENOMIC DNA]</scope>
    <source>
        <strain evidence="10 11">NBRC 16068</strain>
    </source>
</reference>
<evidence type="ECO:0000313" key="10">
    <source>
        <dbReference type="EMBL" id="GAB88677.1"/>
    </source>
</evidence>
<organism evidence="10 11">
    <name type="scientific">Gordonia rhizosphera NBRC 16068</name>
    <dbReference type="NCBI Taxonomy" id="1108045"/>
    <lineage>
        <taxon>Bacteria</taxon>
        <taxon>Bacillati</taxon>
        <taxon>Actinomycetota</taxon>
        <taxon>Actinomycetes</taxon>
        <taxon>Mycobacteriales</taxon>
        <taxon>Gordoniaceae</taxon>
        <taxon>Gordonia</taxon>
    </lineage>
</organism>
<feature type="region of interest" description="Disordered" evidence="8">
    <location>
        <begin position="223"/>
        <end position="245"/>
    </location>
</feature>
<keyword evidence="3" id="KW-0813">Transport</keyword>
<keyword evidence="4" id="KW-1003">Cell membrane</keyword>
<evidence type="ECO:0000256" key="3">
    <source>
        <dbReference type="ARBA" id="ARBA00022448"/>
    </source>
</evidence>
<evidence type="ECO:0000256" key="8">
    <source>
        <dbReference type="SAM" id="MobiDB-lite"/>
    </source>
</evidence>
<dbReference type="EMBL" id="BAHC01000036">
    <property type="protein sequence ID" value="GAB88677.1"/>
    <property type="molecule type" value="Genomic_DNA"/>
</dbReference>
<evidence type="ECO:0000256" key="7">
    <source>
        <dbReference type="ARBA" id="ARBA00023136"/>
    </source>
</evidence>
<comment type="subcellular location">
    <subcellularLocation>
        <location evidence="1">Cell membrane</location>
        <topology evidence="1">Multi-pass membrane protein</topology>
    </subcellularLocation>
</comment>
<dbReference type="PANTHER" id="PTHR34979">
    <property type="entry name" value="INNER MEMBRANE PROTEIN YGAZ"/>
    <property type="match status" value="1"/>
</dbReference>
<dbReference type="eggNOG" id="COG1296">
    <property type="taxonomic scope" value="Bacteria"/>
</dbReference>
<dbReference type="GO" id="GO:1903785">
    <property type="term" value="P:L-valine transmembrane transport"/>
    <property type="evidence" value="ECO:0007669"/>
    <property type="project" value="TreeGrafter"/>
</dbReference>
<name>K6W8Z0_9ACTN</name>